<dbReference type="Proteomes" id="UP000005239">
    <property type="component" value="Unassembled WGS sequence"/>
</dbReference>
<keyword evidence="2" id="KW-1185">Reference proteome</keyword>
<sequence length="84" mass="9934">MFSQYVGSCVFPRPNVSGFHVPGEEKRGKIYDRKNLKWRDLDWDEQKLCITLKKDIFRKWMTGALNLVLPHAYYEIIVVIDKMG</sequence>
<name>A0A2A6CQS2_PRIPA</name>
<dbReference type="AlphaFoldDB" id="A0A2A6CQS2"/>
<dbReference type="EnsemblMetazoa" id="PPA37941.1">
    <property type="protein sequence ID" value="PPA37941.1"/>
    <property type="gene ID" value="WBGene00276310"/>
</dbReference>
<accession>A0A2A6CQS2</accession>
<protein>
    <submittedName>
        <fullName evidence="1">Uncharacterized protein</fullName>
    </submittedName>
</protein>
<reference evidence="1" key="2">
    <citation type="submission" date="2022-06" db="UniProtKB">
        <authorList>
            <consortium name="EnsemblMetazoa"/>
        </authorList>
    </citation>
    <scope>IDENTIFICATION</scope>
    <source>
        <strain evidence="1">PS312</strain>
    </source>
</reference>
<organism evidence="1 2">
    <name type="scientific">Pristionchus pacificus</name>
    <name type="common">Parasitic nematode worm</name>
    <dbReference type="NCBI Taxonomy" id="54126"/>
    <lineage>
        <taxon>Eukaryota</taxon>
        <taxon>Metazoa</taxon>
        <taxon>Ecdysozoa</taxon>
        <taxon>Nematoda</taxon>
        <taxon>Chromadorea</taxon>
        <taxon>Rhabditida</taxon>
        <taxon>Rhabditina</taxon>
        <taxon>Diplogasteromorpha</taxon>
        <taxon>Diplogasteroidea</taxon>
        <taxon>Neodiplogasteridae</taxon>
        <taxon>Pristionchus</taxon>
    </lineage>
</organism>
<evidence type="ECO:0000313" key="2">
    <source>
        <dbReference type="Proteomes" id="UP000005239"/>
    </source>
</evidence>
<evidence type="ECO:0000313" key="1">
    <source>
        <dbReference type="EnsemblMetazoa" id="PPA37941.1"/>
    </source>
</evidence>
<gene>
    <name evidence="1" type="primary">WBGene00276310</name>
</gene>
<proteinExistence type="predicted"/>
<accession>A0A8R1YW87</accession>
<reference evidence="2" key="1">
    <citation type="journal article" date="2008" name="Nat. Genet.">
        <title>The Pristionchus pacificus genome provides a unique perspective on nematode lifestyle and parasitism.</title>
        <authorList>
            <person name="Dieterich C."/>
            <person name="Clifton S.W."/>
            <person name="Schuster L.N."/>
            <person name="Chinwalla A."/>
            <person name="Delehaunty K."/>
            <person name="Dinkelacker I."/>
            <person name="Fulton L."/>
            <person name="Fulton R."/>
            <person name="Godfrey J."/>
            <person name="Minx P."/>
            <person name="Mitreva M."/>
            <person name="Roeseler W."/>
            <person name="Tian H."/>
            <person name="Witte H."/>
            <person name="Yang S.P."/>
            <person name="Wilson R.K."/>
            <person name="Sommer R.J."/>
        </authorList>
    </citation>
    <scope>NUCLEOTIDE SEQUENCE [LARGE SCALE GENOMIC DNA]</scope>
    <source>
        <strain evidence="2">PS312</strain>
    </source>
</reference>